<organism evidence="1 2">
    <name type="scientific">Austropuccinia psidii MF-1</name>
    <dbReference type="NCBI Taxonomy" id="1389203"/>
    <lineage>
        <taxon>Eukaryota</taxon>
        <taxon>Fungi</taxon>
        <taxon>Dikarya</taxon>
        <taxon>Basidiomycota</taxon>
        <taxon>Pucciniomycotina</taxon>
        <taxon>Pucciniomycetes</taxon>
        <taxon>Pucciniales</taxon>
        <taxon>Sphaerophragmiaceae</taxon>
        <taxon>Austropuccinia</taxon>
    </lineage>
</organism>
<evidence type="ECO:0000313" key="1">
    <source>
        <dbReference type="EMBL" id="MBW0461102.1"/>
    </source>
</evidence>
<evidence type="ECO:0000313" key="2">
    <source>
        <dbReference type="Proteomes" id="UP000765509"/>
    </source>
</evidence>
<comment type="caution">
    <text evidence="1">The sequence shown here is derived from an EMBL/GenBank/DDBJ whole genome shotgun (WGS) entry which is preliminary data.</text>
</comment>
<keyword evidence="2" id="KW-1185">Reference proteome</keyword>
<gene>
    <name evidence="1" type="ORF">O181_000817</name>
</gene>
<protein>
    <submittedName>
        <fullName evidence="1">Uncharacterized protein</fullName>
    </submittedName>
</protein>
<sequence>MVTINNVLKPLIDELIELNCGVNIITPNHPRGQYVVVKLVGLVGNIIATHKAGGFLSHSAKYFCSCCELKDIEGTHLNLGKLCKWSAVLSASRRWQEAKSTTAQQHLAQYCGI</sequence>
<name>A0A9Q3B9M0_9BASI</name>
<accession>A0A9Q3B9M0</accession>
<dbReference type="OrthoDB" id="3039677at2759"/>
<dbReference type="Proteomes" id="UP000765509">
    <property type="component" value="Unassembled WGS sequence"/>
</dbReference>
<dbReference type="AlphaFoldDB" id="A0A9Q3B9M0"/>
<dbReference type="EMBL" id="AVOT02000105">
    <property type="protein sequence ID" value="MBW0461102.1"/>
    <property type="molecule type" value="Genomic_DNA"/>
</dbReference>
<reference evidence="1" key="1">
    <citation type="submission" date="2021-03" db="EMBL/GenBank/DDBJ databases">
        <title>Draft genome sequence of rust myrtle Austropuccinia psidii MF-1, a brazilian biotype.</title>
        <authorList>
            <person name="Quecine M.C."/>
            <person name="Pachon D.M.R."/>
            <person name="Bonatelli M.L."/>
            <person name="Correr F.H."/>
            <person name="Franceschini L.M."/>
            <person name="Leite T.F."/>
            <person name="Margarido G.R.A."/>
            <person name="Almeida C.A."/>
            <person name="Ferrarezi J.A."/>
            <person name="Labate C.A."/>
        </authorList>
    </citation>
    <scope>NUCLEOTIDE SEQUENCE</scope>
    <source>
        <strain evidence="1">MF-1</strain>
    </source>
</reference>
<proteinExistence type="predicted"/>